<evidence type="ECO:0000259" key="2">
    <source>
        <dbReference type="Pfam" id="PF09949"/>
    </source>
</evidence>
<accession>A0A1B2ESE3</accession>
<geneLocation type="plasmid" evidence="3">
    <name>unnamed1</name>
</geneLocation>
<dbReference type="InterPro" id="IPR019236">
    <property type="entry name" value="APP1_cat"/>
</dbReference>
<name>A0A1B2ESE3_9HYPH</name>
<dbReference type="KEGG" id="moc:BB934_32130"/>
<feature type="domain" description="Phosphatidate phosphatase APP1 catalytic" evidence="2">
    <location>
        <begin position="154"/>
        <end position="309"/>
    </location>
</feature>
<proteinExistence type="predicted"/>
<gene>
    <name evidence="3" type="ORF">BB934_32130</name>
</gene>
<dbReference type="AlphaFoldDB" id="A0A1B2ESE3"/>
<protein>
    <recommendedName>
        <fullName evidence="2">Phosphatidate phosphatase APP1 catalytic domain-containing protein</fullName>
    </recommendedName>
</protein>
<reference evidence="3" key="1">
    <citation type="submission" date="2016-07" db="EMBL/GenBank/DDBJ databases">
        <title>Microvirga ossetica sp. nov. a new species of rhizobia isolated from root nodules of the legume species Vicia alpestris Steven originated from North Ossetia region in the Caucasus.</title>
        <authorList>
            <person name="Safronova V.I."/>
            <person name="Kuznetsova I.G."/>
            <person name="Sazanova A.L."/>
            <person name="Belimov A."/>
            <person name="Andronov E."/>
            <person name="Osledkin Y.S."/>
            <person name="Onishchuk O.P."/>
            <person name="Kurchak O.N."/>
            <person name="Shaposhnikov A.I."/>
            <person name="Willems A."/>
            <person name="Tikhonovich I.A."/>
        </authorList>
    </citation>
    <scope>NUCLEOTIDE SEQUENCE [LARGE SCALE GENOMIC DNA]</scope>
    <source>
        <strain evidence="3">V5/3M</strain>
        <plasmid evidence="3">unnamed1</plasmid>
    </source>
</reference>
<dbReference type="InterPro" id="IPR052935">
    <property type="entry name" value="Mg2+_PAP"/>
</dbReference>
<evidence type="ECO:0000256" key="1">
    <source>
        <dbReference type="SAM" id="MobiDB-lite"/>
    </source>
</evidence>
<evidence type="ECO:0000313" key="3">
    <source>
        <dbReference type="EMBL" id="ANY82879.1"/>
    </source>
</evidence>
<sequence length="425" mass="46994">MSGIGTAKQWLGAITRISGLIARPVHEAQGESGVVIQPYRGYGSRFEVFLIGRVFRQSRPPSETRRDNLLADLRDIGRRIARRAVPNAGGTARFYGTEEPFTTDKDGYFRVHLSPPLPPPLDRLWHTMDLALEQPQVVQAQAQIFIPPASCRYVVISDIDDTIMYTGVANRLRMLWRLFVEDAQSRVAFPGAGALYRALHAGISGHQQNPMLYVSRAPWGIYEVLEEFFDLHGIPIGPILFLREWGVSWKSPLPRKAEDHKRELIHNMLALYSELPFVLIGDSGQHDPEIYRQIVDEHPGRVLAVYIRNVSRDRKRIKEIEDLAKVVAGAGSSLVLAADSMAMAEHAVSLGLVAPTTLSAVRNEKAAAADTARPPVTYGIQRATPAATADAVSQGDLQHLVETGSEAVPPSVIVEPKTRQPFNEP</sequence>
<dbReference type="OrthoDB" id="9789875at2"/>
<dbReference type="Pfam" id="PF09949">
    <property type="entry name" value="APP1_cat"/>
    <property type="match status" value="1"/>
</dbReference>
<dbReference type="RefSeq" id="WP_099513981.1">
    <property type="nucleotide sequence ID" value="NZ_CP016617.1"/>
</dbReference>
<feature type="region of interest" description="Disordered" evidence="1">
    <location>
        <begin position="403"/>
        <end position="425"/>
    </location>
</feature>
<dbReference type="PANTHER" id="PTHR28208">
    <property type="entry name" value="PHOSPHATIDATE PHOSPHATASE APP1"/>
    <property type="match status" value="1"/>
</dbReference>
<dbReference type="GO" id="GO:0008195">
    <property type="term" value="F:phosphatidate phosphatase activity"/>
    <property type="evidence" value="ECO:0007669"/>
    <property type="project" value="InterPro"/>
</dbReference>
<organism evidence="3">
    <name type="scientific">Microvirga ossetica</name>
    <dbReference type="NCBI Taxonomy" id="1882682"/>
    <lineage>
        <taxon>Bacteria</taxon>
        <taxon>Pseudomonadati</taxon>
        <taxon>Pseudomonadota</taxon>
        <taxon>Alphaproteobacteria</taxon>
        <taxon>Hyphomicrobiales</taxon>
        <taxon>Methylobacteriaceae</taxon>
        <taxon>Microvirga</taxon>
    </lineage>
</organism>
<dbReference type="PANTHER" id="PTHR28208:SF3">
    <property type="entry name" value="PHOSPHATIDATE PHOSPHATASE APP1"/>
    <property type="match status" value="1"/>
</dbReference>
<dbReference type="EMBL" id="CP016617">
    <property type="protein sequence ID" value="ANY82879.1"/>
    <property type="molecule type" value="Genomic_DNA"/>
</dbReference>
<keyword evidence="3" id="KW-0614">Plasmid</keyword>